<dbReference type="Pfam" id="PF20400">
    <property type="entry name" value="BAR_4"/>
    <property type="match status" value="1"/>
</dbReference>
<dbReference type="Proteomes" id="UP000187429">
    <property type="component" value="Unassembled WGS sequence"/>
</dbReference>
<proteinExistence type="predicted"/>
<name>A0A1R1YP05_9FUNG</name>
<dbReference type="Gene3D" id="2.30.29.30">
    <property type="entry name" value="Pleckstrin-homology domain (PH domain)/Phosphotyrosine-binding domain (PTB)"/>
    <property type="match status" value="1"/>
</dbReference>
<dbReference type="InterPro" id="IPR027267">
    <property type="entry name" value="AH/BAR_dom_sf"/>
</dbReference>
<keyword evidence="4" id="KW-1185">Reference proteome</keyword>
<feature type="region of interest" description="Disordered" evidence="1">
    <location>
        <begin position="649"/>
        <end position="680"/>
    </location>
</feature>
<reference evidence="4" key="1">
    <citation type="submission" date="2017-01" db="EMBL/GenBank/DDBJ databases">
        <authorList>
            <person name="Wang Y."/>
            <person name="White M."/>
            <person name="Kvist S."/>
            <person name="Moncalvo J.-M."/>
        </authorList>
    </citation>
    <scope>NUCLEOTIDE SEQUENCE [LARGE SCALE GENOMIC DNA]</scope>
    <source>
        <strain evidence="4">ID-206-W2</strain>
    </source>
</reference>
<sequence length="774" mass="85376">MSFSKALKRTFTTKPGKKDIAVPHEYVIATPTQHTPDSNSSAISLPISSSSNSVGSGDSLDLIYLRLNGWKHFVKSYIDYFENIAKAQKNMVDSYKSAADSIKTPVQESYLFIPADTVGLLNSSNEIYSYILDQSRSFAQSGLNLSENTIKALYLLRDEIKTKSKEYSSRVTVVYESLKKTHETLDSLKSNLEKAIEVSKIENEAPKAGDPYLINIQIKRVILQIVDLENNMYNAVQGEIAKLEAWEPVFLSRFNNILSSYLSWESNEYEKSSLTSKNVNKAIASIQTNSEWDSFKTKYNHLISNPQNCNGNSLPSDHKYPYMDHKMLKILKAGKLSREEFGLGNSNKFRPCQAIITQAGFLHFIDDSTGIKKVDPNVTIYLPSALLAPLESPDLPRSAFLLYTSKNASKTTSRTSSISNKSKYMFKGADYEDMKSWWLVINSFTKDSATDQILFDYDPADEIETMAKLSVEPKPQPKAITATPQTQHAAIEPAQIPTAPSKPLMLTGTPSVTYGQTTQTIAYYPVKQADGQLVYIPLIQNPSVEEPIDASATHTPAPAQNLNNNAMVPANNQQFFQGYNPNPQQQQQFMQPGAYQPYPAYYPQQQQQQQPQMYQNMQPQMYPAYQPQQQQQQQFPNGPAMYPNMPQNPAYFQQAPNAFNPAFPQQQVPAQPATPFPAPVQSAAPVAAPVQTEAPVAAPAQVVTPVAAPAQTEAPVAAPAQADAPVAAPAQDDVSTSSPIQKTSVDTLTAQPIQHTETPSPKTVDVADSPSATA</sequence>
<dbReference type="InterPro" id="IPR001849">
    <property type="entry name" value="PH_domain"/>
</dbReference>
<feature type="region of interest" description="Disordered" evidence="1">
    <location>
        <begin position="712"/>
        <end position="774"/>
    </location>
</feature>
<feature type="compositionally biased region" description="Polar residues" evidence="1">
    <location>
        <begin position="735"/>
        <end position="761"/>
    </location>
</feature>
<protein>
    <submittedName>
        <fullName evidence="3">Cytoskeletal signaling protein slm1</fullName>
    </submittedName>
</protein>
<organism evidence="3 4">
    <name type="scientific">Smittium culicis</name>
    <dbReference type="NCBI Taxonomy" id="133412"/>
    <lineage>
        <taxon>Eukaryota</taxon>
        <taxon>Fungi</taxon>
        <taxon>Fungi incertae sedis</taxon>
        <taxon>Zoopagomycota</taxon>
        <taxon>Kickxellomycotina</taxon>
        <taxon>Harpellomycetes</taxon>
        <taxon>Harpellales</taxon>
        <taxon>Legeriomycetaceae</taxon>
        <taxon>Smittium</taxon>
    </lineage>
</organism>
<dbReference type="Gene3D" id="1.20.1270.60">
    <property type="entry name" value="Arfaptin homology (AH) domain/BAR domain"/>
    <property type="match status" value="1"/>
</dbReference>
<evidence type="ECO:0000256" key="1">
    <source>
        <dbReference type="SAM" id="MobiDB-lite"/>
    </source>
</evidence>
<dbReference type="AlphaFoldDB" id="A0A1R1YP05"/>
<comment type="caution">
    <text evidence="3">The sequence shown here is derived from an EMBL/GenBank/DDBJ whole genome shotgun (WGS) entry which is preliminary data.</text>
</comment>
<evidence type="ECO:0000313" key="3">
    <source>
        <dbReference type="EMBL" id="OMJ28613.1"/>
    </source>
</evidence>
<feature type="compositionally biased region" description="Low complexity" evidence="1">
    <location>
        <begin position="712"/>
        <end position="734"/>
    </location>
</feature>
<dbReference type="PANTHER" id="PTHR31941">
    <property type="entry name" value="CYTOSKELETAL SIGNALING PROTEIN SLM1"/>
    <property type="match status" value="1"/>
</dbReference>
<dbReference type="PROSITE" id="PS50003">
    <property type="entry name" value="PH_DOMAIN"/>
    <property type="match status" value="1"/>
</dbReference>
<dbReference type="InterPro" id="IPR011993">
    <property type="entry name" value="PH-like_dom_sf"/>
</dbReference>
<dbReference type="EMBL" id="LSSM01000529">
    <property type="protein sequence ID" value="OMJ28613.1"/>
    <property type="molecule type" value="Genomic_DNA"/>
</dbReference>
<accession>A0A1R1YP05</accession>
<evidence type="ECO:0000259" key="2">
    <source>
        <dbReference type="PROSITE" id="PS50003"/>
    </source>
</evidence>
<feature type="compositionally biased region" description="Low complexity" evidence="1">
    <location>
        <begin position="658"/>
        <end position="671"/>
    </location>
</feature>
<dbReference type="PANTHER" id="PTHR31941:SF1">
    <property type="entry name" value="CYTOSKELETAL SIGNALING PROTEIN SLM1"/>
    <property type="match status" value="1"/>
</dbReference>
<feature type="domain" description="PH" evidence="2">
    <location>
        <begin position="329"/>
        <end position="446"/>
    </location>
</feature>
<gene>
    <name evidence="3" type="ORF">AYI69_g1913</name>
</gene>
<evidence type="ECO:0000313" key="4">
    <source>
        <dbReference type="Proteomes" id="UP000187429"/>
    </source>
</evidence>
<dbReference type="InterPro" id="IPR046868">
    <property type="entry name" value="BAR_4"/>
</dbReference>
<dbReference type="SUPFAM" id="SSF103657">
    <property type="entry name" value="BAR/IMD domain-like"/>
    <property type="match status" value="1"/>
</dbReference>
<dbReference type="OrthoDB" id="5598057at2759"/>